<organism evidence="3 4">
    <name type="scientific">Owenia fusiformis</name>
    <name type="common">Polychaete worm</name>
    <dbReference type="NCBI Taxonomy" id="6347"/>
    <lineage>
        <taxon>Eukaryota</taxon>
        <taxon>Metazoa</taxon>
        <taxon>Spiralia</taxon>
        <taxon>Lophotrochozoa</taxon>
        <taxon>Annelida</taxon>
        <taxon>Polychaeta</taxon>
        <taxon>Sedentaria</taxon>
        <taxon>Canalipalpata</taxon>
        <taxon>Sabellida</taxon>
        <taxon>Oweniida</taxon>
        <taxon>Oweniidae</taxon>
        <taxon>Owenia</taxon>
    </lineage>
</organism>
<protein>
    <submittedName>
        <fullName evidence="3">Uncharacterized protein</fullName>
    </submittedName>
</protein>
<keyword evidence="4" id="KW-1185">Reference proteome</keyword>
<dbReference type="AlphaFoldDB" id="A0A8J1XNP0"/>
<name>A0A8J1XNP0_OWEFU</name>
<evidence type="ECO:0000313" key="3">
    <source>
        <dbReference type="EMBL" id="CAH1801885.1"/>
    </source>
</evidence>
<gene>
    <name evidence="3" type="ORF">OFUS_LOCUS25621</name>
</gene>
<keyword evidence="2" id="KW-0732">Signal</keyword>
<dbReference type="OrthoDB" id="196264at2759"/>
<sequence length="161" mass="16809">MHISLCVVLVGCVALQSDAWLFSGSSGSRSSSSSRGRTSSTSGMTRLYNSRVTHVDRVSRPLSGFLGRVGVRHSGVVVTTEDGGRHLVHKGAGYGSRGGDTVVTDAGHMSSRWRTDSGHPVSNGRVGDFVKAGGTDYSVATDNCHHASGRMSGIEKRSAGC</sequence>
<dbReference type="EMBL" id="CAIIXF020000012">
    <property type="protein sequence ID" value="CAH1801885.1"/>
    <property type="molecule type" value="Genomic_DNA"/>
</dbReference>
<evidence type="ECO:0000313" key="4">
    <source>
        <dbReference type="Proteomes" id="UP000749559"/>
    </source>
</evidence>
<accession>A0A8J1XNP0</accession>
<reference evidence="3" key="1">
    <citation type="submission" date="2022-03" db="EMBL/GenBank/DDBJ databases">
        <authorList>
            <person name="Martin C."/>
        </authorList>
    </citation>
    <scope>NUCLEOTIDE SEQUENCE</scope>
</reference>
<feature type="chain" id="PRO_5044283405" evidence="2">
    <location>
        <begin position="20"/>
        <end position="161"/>
    </location>
</feature>
<dbReference type="Proteomes" id="UP000749559">
    <property type="component" value="Unassembled WGS sequence"/>
</dbReference>
<proteinExistence type="predicted"/>
<comment type="caution">
    <text evidence="3">The sequence shown here is derived from an EMBL/GenBank/DDBJ whole genome shotgun (WGS) entry which is preliminary data.</text>
</comment>
<evidence type="ECO:0000256" key="1">
    <source>
        <dbReference type="SAM" id="MobiDB-lite"/>
    </source>
</evidence>
<feature type="compositionally biased region" description="Low complexity" evidence="1">
    <location>
        <begin position="23"/>
        <end position="43"/>
    </location>
</feature>
<feature type="signal peptide" evidence="2">
    <location>
        <begin position="1"/>
        <end position="19"/>
    </location>
</feature>
<evidence type="ECO:0000256" key="2">
    <source>
        <dbReference type="SAM" id="SignalP"/>
    </source>
</evidence>
<feature type="region of interest" description="Disordered" evidence="1">
    <location>
        <begin position="23"/>
        <end position="48"/>
    </location>
</feature>